<keyword evidence="2" id="KW-1185">Reference proteome</keyword>
<accession>A0A1H3ABK6</accession>
<protein>
    <submittedName>
        <fullName evidence="1">Uncharacterized protein</fullName>
    </submittedName>
</protein>
<dbReference type="Proteomes" id="UP000199441">
    <property type="component" value="Unassembled WGS sequence"/>
</dbReference>
<sequence length="164" mass="18561">MSTVKELVNLGDYFELIVQEDYTDYKSSISLRKCVHLAQSLFHMADWAFSHERAALESLEGRRFESEKDIYPHLALGSSSFGLIRDIANASKHVNLSGKPSTNIKNVTDLKIETSAFGEGTFGTARYGGINPIAFDGDRVVYLDEHMHEVFQYWLDFTNTISTR</sequence>
<evidence type="ECO:0000313" key="2">
    <source>
        <dbReference type="Proteomes" id="UP000199441"/>
    </source>
</evidence>
<organism evidence="1 2">
    <name type="scientific">Litoreibacter albidus</name>
    <dbReference type="NCBI Taxonomy" id="670155"/>
    <lineage>
        <taxon>Bacteria</taxon>
        <taxon>Pseudomonadati</taxon>
        <taxon>Pseudomonadota</taxon>
        <taxon>Alphaproteobacteria</taxon>
        <taxon>Rhodobacterales</taxon>
        <taxon>Roseobacteraceae</taxon>
        <taxon>Litoreibacter</taxon>
    </lineage>
</organism>
<dbReference type="OrthoDB" id="7359236at2"/>
<gene>
    <name evidence="1" type="ORF">SAMN04488001_2801</name>
</gene>
<dbReference type="STRING" id="670155.SAMN04488001_2801"/>
<dbReference type="EMBL" id="FNOI01000005">
    <property type="protein sequence ID" value="SDX26564.1"/>
    <property type="molecule type" value="Genomic_DNA"/>
</dbReference>
<name>A0A1H3ABK6_9RHOB</name>
<proteinExistence type="predicted"/>
<evidence type="ECO:0000313" key="1">
    <source>
        <dbReference type="EMBL" id="SDX26564.1"/>
    </source>
</evidence>
<reference evidence="2" key="1">
    <citation type="submission" date="2016-10" db="EMBL/GenBank/DDBJ databases">
        <authorList>
            <person name="Varghese N."/>
            <person name="Submissions S."/>
        </authorList>
    </citation>
    <scope>NUCLEOTIDE SEQUENCE [LARGE SCALE GENOMIC DNA]</scope>
    <source>
        <strain evidence="2">DSM 26922</strain>
    </source>
</reference>
<dbReference type="AlphaFoldDB" id="A0A1H3ABK6"/>